<evidence type="ECO:0000313" key="3">
    <source>
        <dbReference type="Proteomes" id="UP001341840"/>
    </source>
</evidence>
<name>A0ABU6ZMV7_9FABA</name>
<dbReference type="PANTHER" id="PTHR47723:SF19">
    <property type="entry name" value="POLYNUCLEOTIDYL TRANSFERASE, RIBONUCLEASE H-LIKE SUPERFAMILY PROTEIN"/>
    <property type="match status" value="1"/>
</dbReference>
<sequence length="160" mass="18118">MAAALWWQCRYRNQQVFNEDNVWSPLKVVHNVQGTIQDLINCDVSVFPDDQRAGFGCALRDDSGDWCGIKSVICETDCRYAFLLAQNTNDLGDVMDSNLVAKIRELCNREWSVHWSLILREANGIADALAKKGALNGSLYVEWLCPWMELKEAVFLESGN</sequence>
<dbReference type="InterPro" id="IPR036397">
    <property type="entry name" value="RNaseH_sf"/>
</dbReference>
<dbReference type="EMBL" id="JASCZI010272726">
    <property type="protein sequence ID" value="MED6223305.1"/>
    <property type="molecule type" value="Genomic_DNA"/>
</dbReference>
<comment type="caution">
    <text evidence="2">The sequence shown here is derived from an EMBL/GenBank/DDBJ whole genome shotgun (WGS) entry which is preliminary data.</text>
</comment>
<dbReference type="PANTHER" id="PTHR47723">
    <property type="entry name" value="OS05G0353850 PROTEIN"/>
    <property type="match status" value="1"/>
</dbReference>
<dbReference type="Gene3D" id="3.30.420.10">
    <property type="entry name" value="Ribonuclease H-like superfamily/Ribonuclease H"/>
    <property type="match status" value="1"/>
</dbReference>
<gene>
    <name evidence="2" type="ORF">PIB30_072688</name>
</gene>
<reference evidence="2 3" key="1">
    <citation type="journal article" date="2023" name="Plants (Basel)">
        <title>Bridging the Gap: Combining Genomics and Transcriptomics Approaches to Understand Stylosanthes scabra, an Orphan Legume from the Brazilian Caatinga.</title>
        <authorList>
            <person name="Ferreira-Neto J.R.C."/>
            <person name="da Silva M.D."/>
            <person name="Binneck E."/>
            <person name="de Melo N.F."/>
            <person name="da Silva R.H."/>
            <person name="de Melo A.L.T.M."/>
            <person name="Pandolfi V."/>
            <person name="Bustamante F.O."/>
            <person name="Brasileiro-Vidal A.C."/>
            <person name="Benko-Iseppon A.M."/>
        </authorList>
    </citation>
    <scope>NUCLEOTIDE SEQUENCE [LARGE SCALE GENOMIC DNA]</scope>
    <source>
        <tissue evidence="2">Leaves</tissue>
    </source>
</reference>
<keyword evidence="3" id="KW-1185">Reference proteome</keyword>
<organism evidence="2 3">
    <name type="scientific">Stylosanthes scabra</name>
    <dbReference type="NCBI Taxonomy" id="79078"/>
    <lineage>
        <taxon>Eukaryota</taxon>
        <taxon>Viridiplantae</taxon>
        <taxon>Streptophyta</taxon>
        <taxon>Embryophyta</taxon>
        <taxon>Tracheophyta</taxon>
        <taxon>Spermatophyta</taxon>
        <taxon>Magnoliopsida</taxon>
        <taxon>eudicotyledons</taxon>
        <taxon>Gunneridae</taxon>
        <taxon>Pentapetalae</taxon>
        <taxon>rosids</taxon>
        <taxon>fabids</taxon>
        <taxon>Fabales</taxon>
        <taxon>Fabaceae</taxon>
        <taxon>Papilionoideae</taxon>
        <taxon>50 kb inversion clade</taxon>
        <taxon>dalbergioids sensu lato</taxon>
        <taxon>Dalbergieae</taxon>
        <taxon>Pterocarpus clade</taxon>
        <taxon>Stylosanthes</taxon>
    </lineage>
</organism>
<dbReference type="InterPro" id="IPR002156">
    <property type="entry name" value="RNaseH_domain"/>
</dbReference>
<dbReference type="InterPro" id="IPR053151">
    <property type="entry name" value="RNase_H-like"/>
</dbReference>
<protein>
    <recommendedName>
        <fullName evidence="1">RNase H type-1 domain-containing protein</fullName>
    </recommendedName>
</protein>
<dbReference type="Pfam" id="PF13456">
    <property type="entry name" value="RVT_3"/>
    <property type="match status" value="1"/>
</dbReference>
<evidence type="ECO:0000313" key="2">
    <source>
        <dbReference type="EMBL" id="MED6223305.1"/>
    </source>
</evidence>
<proteinExistence type="predicted"/>
<dbReference type="CDD" id="cd06222">
    <property type="entry name" value="RNase_H_like"/>
    <property type="match status" value="1"/>
</dbReference>
<dbReference type="Proteomes" id="UP001341840">
    <property type="component" value="Unassembled WGS sequence"/>
</dbReference>
<accession>A0ABU6ZMV7</accession>
<dbReference type="InterPro" id="IPR012337">
    <property type="entry name" value="RNaseH-like_sf"/>
</dbReference>
<dbReference type="SUPFAM" id="SSF53098">
    <property type="entry name" value="Ribonuclease H-like"/>
    <property type="match status" value="1"/>
</dbReference>
<evidence type="ECO:0000259" key="1">
    <source>
        <dbReference type="Pfam" id="PF13456"/>
    </source>
</evidence>
<feature type="domain" description="RNase H type-1" evidence="1">
    <location>
        <begin position="67"/>
        <end position="132"/>
    </location>
</feature>
<dbReference type="InterPro" id="IPR044730">
    <property type="entry name" value="RNase_H-like_dom_plant"/>
</dbReference>